<gene>
    <name evidence="10" type="ORF">KPH14_010157</name>
</gene>
<dbReference type="GO" id="GO:0009264">
    <property type="term" value="P:deoxyribonucleotide catabolic process"/>
    <property type="evidence" value="ECO:0007669"/>
    <property type="project" value="InterPro"/>
</dbReference>
<sequence>MSHDSKYCAVTDAADKINLDFLDVCIDESKIDEKVKEIKYEAECLNGTDKIDTLLKAVTFIDLTSLGGGDTADTIEKLCKKALQPIDKLKFTWNEPLYTAAVCVYPLRIHDAAKVLYNCGIKHNISIATVAAGFPSGQYPLETRLGEIYYAVQNGAKEIDIVINRPLALEQKWQDLYNEIICMRKACGTACMKTILATGELLNYNNVYKASMVAMMAGSDFIKTSTGKETVNATLPVGLIMCKAIKDYHAKTGRKVGFKPAGGIKTASDVLEWVILVKKGLGDSWLNKKLFRIGASSVLDNIANEINHTNSGVNK</sequence>
<comment type="caution">
    <text evidence="10">The sequence shown here is derived from an EMBL/GenBank/DDBJ whole genome shotgun (WGS) entry which is preliminary data.</text>
</comment>
<dbReference type="AlphaFoldDB" id="A0AAD9RTE4"/>
<organism evidence="10 11">
    <name type="scientific">Odynerus spinipes</name>
    <dbReference type="NCBI Taxonomy" id="1348599"/>
    <lineage>
        <taxon>Eukaryota</taxon>
        <taxon>Metazoa</taxon>
        <taxon>Ecdysozoa</taxon>
        <taxon>Arthropoda</taxon>
        <taxon>Hexapoda</taxon>
        <taxon>Insecta</taxon>
        <taxon>Pterygota</taxon>
        <taxon>Neoptera</taxon>
        <taxon>Endopterygota</taxon>
        <taxon>Hymenoptera</taxon>
        <taxon>Apocrita</taxon>
        <taxon>Aculeata</taxon>
        <taxon>Vespoidea</taxon>
        <taxon>Vespidae</taxon>
        <taxon>Eumeninae</taxon>
        <taxon>Odynerus</taxon>
    </lineage>
</organism>
<evidence type="ECO:0000256" key="2">
    <source>
        <dbReference type="ARBA" id="ARBA00009473"/>
    </source>
</evidence>
<evidence type="ECO:0000256" key="7">
    <source>
        <dbReference type="ARBA" id="ARBA00032755"/>
    </source>
</evidence>
<dbReference type="PIRSF" id="PIRSF001357">
    <property type="entry name" value="DeoC"/>
    <property type="match status" value="1"/>
</dbReference>
<dbReference type="PANTHER" id="PTHR10889">
    <property type="entry name" value="DEOXYRIBOSE-PHOSPHATE ALDOLASE"/>
    <property type="match status" value="1"/>
</dbReference>
<dbReference type="GO" id="GO:0004139">
    <property type="term" value="F:deoxyribose-phosphate aldolase activity"/>
    <property type="evidence" value="ECO:0007669"/>
    <property type="project" value="UniProtKB-EC"/>
</dbReference>
<dbReference type="InterPro" id="IPR013785">
    <property type="entry name" value="Aldolase_TIM"/>
</dbReference>
<protein>
    <recommendedName>
        <fullName evidence="3">deoxyribose-phosphate aldolase</fullName>
        <ecNumber evidence="3">4.1.2.4</ecNumber>
    </recommendedName>
    <alternativeName>
        <fullName evidence="7">2-deoxy-D-ribose 5-phosphate aldolase</fullName>
    </alternativeName>
    <alternativeName>
        <fullName evidence="6">Phosphodeoxyriboaldolase</fullName>
    </alternativeName>
</protein>
<name>A0AAD9RTE4_9HYME</name>
<evidence type="ECO:0000256" key="1">
    <source>
        <dbReference type="ARBA" id="ARBA00004816"/>
    </source>
</evidence>
<evidence type="ECO:0000256" key="6">
    <source>
        <dbReference type="ARBA" id="ARBA00031814"/>
    </source>
</evidence>
<dbReference type="InterPro" id="IPR002915">
    <property type="entry name" value="DeoC/FbaB/LacD_aldolase"/>
</dbReference>
<dbReference type="Gene3D" id="3.20.20.70">
    <property type="entry name" value="Aldolase class I"/>
    <property type="match status" value="1"/>
</dbReference>
<dbReference type="GO" id="GO:0005737">
    <property type="term" value="C:cytoplasm"/>
    <property type="evidence" value="ECO:0007669"/>
    <property type="project" value="InterPro"/>
</dbReference>
<feature type="active site" description="Proton donor/acceptor" evidence="9">
    <location>
        <position position="259"/>
    </location>
</feature>
<comment type="similarity">
    <text evidence="2">Belongs to the DeoC/FbaB aldolase family. DeoC type 2 subfamily.</text>
</comment>
<evidence type="ECO:0000256" key="8">
    <source>
        <dbReference type="ARBA" id="ARBA00048791"/>
    </source>
</evidence>
<accession>A0AAD9RTE4</accession>
<dbReference type="Proteomes" id="UP001258017">
    <property type="component" value="Unassembled WGS sequence"/>
</dbReference>
<proteinExistence type="inferred from homology"/>
<dbReference type="NCBIfam" id="TIGR00126">
    <property type="entry name" value="deoC"/>
    <property type="match status" value="1"/>
</dbReference>
<dbReference type="EMBL" id="JAIFRP010000021">
    <property type="protein sequence ID" value="KAK2585506.1"/>
    <property type="molecule type" value="Genomic_DNA"/>
</dbReference>
<comment type="catalytic activity">
    <reaction evidence="8">
        <text>2-deoxy-D-ribose 5-phosphate = D-glyceraldehyde 3-phosphate + acetaldehyde</text>
        <dbReference type="Rhea" id="RHEA:12821"/>
        <dbReference type="ChEBI" id="CHEBI:15343"/>
        <dbReference type="ChEBI" id="CHEBI:59776"/>
        <dbReference type="ChEBI" id="CHEBI:62877"/>
        <dbReference type="EC" id="4.1.2.4"/>
    </reaction>
</comment>
<feature type="active site" description="Schiff-base intermediate with acetaldehyde" evidence="9">
    <location>
        <position position="223"/>
    </location>
</feature>
<dbReference type="InterPro" id="IPR011343">
    <property type="entry name" value="DeoC"/>
</dbReference>
<dbReference type="GO" id="GO:0016052">
    <property type="term" value="P:carbohydrate catabolic process"/>
    <property type="evidence" value="ECO:0007669"/>
    <property type="project" value="TreeGrafter"/>
</dbReference>
<keyword evidence="4" id="KW-0456">Lyase</keyword>
<dbReference type="SUPFAM" id="SSF51569">
    <property type="entry name" value="Aldolase"/>
    <property type="match status" value="1"/>
</dbReference>
<dbReference type="CDD" id="cd00959">
    <property type="entry name" value="DeoC"/>
    <property type="match status" value="1"/>
</dbReference>
<dbReference type="Pfam" id="PF01791">
    <property type="entry name" value="DeoC"/>
    <property type="match status" value="1"/>
</dbReference>
<keyword evidence="5 9" id="KW-0704">Schiff base</keyword>
<keyword evidence="11" id="KW-1185">Reference proteome</keyword>
<evidence type="ECO:0000256" key="3">
    <source>
        <dbReference type="ARBA" id="ARBA00012515"/>
    </source>
</evidence>
<evidence type="ECO:0000256" key="5">
    <source>
        <dbReference type="ARBA" id="ARBA00023270"/>
    </source>
</evidence>
<dbReference type="EC" id="4.1.2.4" evidence="3"/>
<comment type="pathway">
    <text evidence="1">Carbohydrate degradation; 2-deoxy-D-ribose 1-phosphate degradation; D-glyceraldehyde 3-phosphate and acetaldehyde from 2-deoxy-alpha-D-ribose 1-phosphate: step 2/2.</text>
</comment>
<dbReference type="SMART" id="SM01133">
    <property type="entry name" value="DeoC"/>
    <property type="match status" value="1"/>
</dbReference>
<reference evidence="10" key="1">
    <citation type="submission" date="2021-08" db="EMBL/GenBank/DDBJ databases">
        <authorList>
            <person name="Misof B."/>
            <person name="Oliver O."/>
            <person name="Podsiadlowski L."/>
            <person name="Donath A."/>
            <person name="Peters R."/>
            <person name="Mayer C."/>
            <person name="Rust J."/>
            <person name="Gunkel S."/>
            <person name="Lesny P."/>
            <person name="Martin S."/>
            <person name="Oeyen J.P."/>
            <person name="Petersen M."/>
            <person name="Panagiotis P."/>
            <person name="Wilbrandt J."/>
            <person name="Tanja T."/>
        </authorList>
    </citation>
    <scope>NUCLEOTIDE SEQUENCE</scope>
    <source>
        <strain evidence="10">GBR_01_08_01A</strain>
        <tissue evidence="10">Thorax + abdomen</tissue>
    </source>
</reference>
<evidence type="ECO:0000256" key="9">
    <source>
        <dbReference type="PIRSR" id="PIRSR001357-50"/>
    </source>
</evidence>
<evidence type="ECO:0000313" key="10">
    <source>
        <dbReference type="EMBL" id="KAK2585506.1"/>
    </source>
</evidence>
<dbReference type="PANTHER" id="PTHR10889:SF3">
    <property type="entry name" value="DEOXYRIBOSE-PHOSPHATE ALDOLASE"/>
    <property type="match status" value="1"/>
</dbReference>
<evidence type="ECO:0000313" key="11">
    <source>
        <dbReference type="Proteomes" id="UP001258017"/>
    </source>
</evidence>
<reference evidence="10" key="2">
    <citation type="journal article" date="2023" name="Commun. Biol.">
        <title>Intrasexual cuticular hydrocarbon dimorphism in a wasp sheds light on hydrocarbon biosynthesis genes in Hymenoptera.</title>
        <authorList>
            <person name="Moris V.C."/>
            <person name="Podsiadlowski L."/>
            <person name="Martin S."/>
            <person name="Oeyen J.P."/>
            <person name="Donath A."/>
            <person name="Petersen M."/>
            <person name="Wilbrandt J."/>
            <person name="Misof B."/>
            <person name="Liedtke D."/>
            <person name="Thamm M."/>
            <person name="Scheiner R."/>
            <person name="Schmitt T."/>
            <person name="Niehuis O."/>
        </authorList>
    </citation>
    <scope>NUCLEOTIDE SEQUENCE</scope>
    <source>
        <strain evidence="10">GBR_01_08_01A</strain>
    </source>
</reference>
<evidence type="ECO:0000256" key="4">
    <source>
        <dbReference type="ARBA" id="ARBA00023239"/>
    </source>
</evidence>